<reference evidence="2" key="1">
    <citation type="journal article" date="2020" name="New Phytol.">
        <title>Comparative genomics reveals dynamic genome evolution in host specialist ectomycorrhizal fungi.</title>
        <authorList>
            <person name="Lofgren L.A."/>
            <person name="Nguyen N.H."/>
            <person name="Vilgalys R."/>
            <person name="Ruytinx J."/>
            <person name="Liao H.L."/>
            <person name="Branco S."/>
            <person name="Kuo A."/>
            <person name="LaButti K."/>
            <person name="Lipzen A."/>
            <person name="Andreopoulos W."/>
            <person name="Pangilinan J."/>
            <person name="Riley R."/>
            <person name="Hundley H."/>
            <person name="Na H."/>
            <person name="Barry K."/>
            <person name="Grigoriev I.V."/>
            <person name="Stajich J.E."/>
            <person name="Kennedy P.G."/>
        </authorList>
    </citation>
    <scope>NUCLEOTIDE SEQUENCE</scope>
    <source>
        <strain evidence="2">MN1</strain>
    </source>
</reference>
<dbReference type="OrthoDB" id="2682090at2759"/>
<gene>
    <name evidence="2" type="ORF">BJ212DRAFT_1363726</name>
</gene>
<feature type="region of interest" description="Disordered" evidence="1">
    <location>
        <begin position="33"/>
        <end position="187"/>
    </location>
</feature>
<feature type="compositionally biased region" description="Polar residues" evidence="1">
    <location>
        <begin position="90"/>
        <end position="109"/>
    </location>
</feature>
<comment type="caution">
    <text evidence="2">The sequence shown here is derived from an EMBL/GenBank/DDBJ whole genome shotgun (WGS) entry which is preliminary data.</text>
</comment>
<sequence length="187" mass="20448">MGVVYRIRRQALQRRAAQTTFVCGTPNNNYGRRQSNVYHSYPTQSRYPPGLQSSRPVSGQVNSLNRQGMTLAPSFPQPSYPPPMTHSARTRSPTMPSLTHHSYSNQTPHVSPPSSPNSTHLLPPLSPSTYSRVSADPSTVQTPSISVTPVANTPVERPSPSGNMEMRPLTMNTGVENDEPPPAYTPI</sequence>
<keyword evidence="3" id="KW-1185">Reference proteome</keyword>
<evidence type="ECO:0000313" key="3">
    <source>
        <dbReference type="Proteomes" id="UP000807769"/>
    </source>
</evidence>
<dbReference type="AlphaFoldDB" id="A0A9P7E8L7"/>
<feature type="compositionally biased region" description="Polar residues" evidence="1">
    <location>
        <begin position="33"/>
        <end position="68"/>
    </location>
</feature>
<feature type="compositionally biased region" description="Pro residues" evidence="1">
    <location>
        <begin position="75"/>
        <end position="84"/>
    </location>
</feature>
<evidence type="ECO:0000256" key="1">
    <source>
        <dbReference type="SAM" id="MobiDB-lite"/>
    </source>
</evidence>
<name>A0A9P7E8L7_9AGAM</name>
<protein>
    <submittedName>
        <fullName evidence="2">Uncharacterized protein</fullName>
    </submittedName>
</protein>
<dbReference type="EMBL" id="JABBWG010000021">
    <property type="protein sequence ID" value="KAG1814434.1"/>
    <property type="molecule type" value="Genomic_DNA"/>
</dbReference>
<accession>A0A9P7E8L7</accession>
<dbReference type="GeneID" id="64630012"/>
<dbReference type="Proteomes" id="UP000807769">
    <property type="component" value="Unassembled WGS sequence"/>
</dbReference>
<dbReference type="RefSeq" id="XP_041191895.1">
    <property type="nucleotide sequence ID" value="XM_041335995.1"/>
</dbReference>
<evidence type="ECO:0000313" key="2">
    <source>
        <dbReference type="EMBL" id="KAG1814434.1"/>
    </source>
</evidence>
<organism evidence="2 3">
    <name type="scientific">Suillus subaureus</name>
    <dbReference type="NCBI Taxonomy" id="48587"/>
    <lineage>
        <taxon>Eukaryota</taxon>
        <taxon>Fungi</taxon>
        <taxon>Dikarya</taxon>
        <taxon>Basidiomycota</taxon>
        <taxon>Agaricomycotina</taxon>
        <taxon>Agaricomycetes</taxon>
        <taxon>Agaricomycetidae</taxon>
        <taxon>Boletales</taxon>
        <taxon>Suillineae</taxon>
        <taxon>Suillaceae</taxon>
        <taxon>Suillus</taxon>
    </lineage>
</organism>
<feature type="compositionally biased region" description="Polar residues" evidence="1">
    <location>
        <begin position="127"/>
        <end position="151"/>
    </location>
</feature>
<proteinExistence type="predicted"/>